<reference evidence="2" key="2">
    <citation type="submission" date="2020-09" db="EMBL/GenBank/DDBJ databases">
        <authorList>
            <person name="Sun Q."/>
            <person name="Zhou Y."/>
        </authorList>
    </citation>
    <scope>NUCLEOTIDE SEQUENCE</scope>
    <source>
        <strain evidence="2">CGMCC 1.8984</strain>
    </source>
</reference>
<feature type="compositionally biased region" description="Basic residues" evidence="1">
    <location>
        <begin position="143"/>
        <end position="154"/>
    </location>
</feature>
<comment type="caution">
    <text evidence="2">The sequence shown here is derived from an EMBL/GenBank/DDBJ whole genome shotgun (WGS) entry which is preliminary data.</text>
</comment>
<evidence type="ECO:0000313" key="2">
    <source>
        <dbReference type="EMBL" id="GGJ74887.1"/>
    </source>
</evidence>
<gene>
    <name evidence="2" type="ORF">GCM10011372_11170</name>
</gene>
<evidence type="ECO:0000313" key="3">
    <source>
        <dbReference type="Proteomes" id="UP000636956"/>
    </source>
</evidence>
<name>A0A917PFF7_9MICO</name>
<accession>A0A917PFF7</accession>
<dbReference type="EMBL" id="BMMD01000004">
    <property type="protein sequence ID" value="GGJ74887.1"/>
    <property type="molecule type" value="Genomic_DNA"/>
</dbReference>
<feature type="region of interest" description="Disordered" evidence="1">
    <location>
        <begin position="129"/>
        <end position="154"/>
    </location>
</feature>
<dbReference type="Proteomes" id="UP000636956">
    <property type="component" value="Unassembled WGS sequence"/>
</dbReference>
<reference evidence="2" key="1">
    <citation type="journal article" date="2014" name="Int. J. Syst. Evol. Microbiol.">
        <title>Complete genome sequence of Corynebacterium casei LMG S-19264T (=DSM 44701T), isolated from a smear-ripened cheese.</title>
        <authorList>
            <consortium name="US DOE Joint Genome Institute (JGI-PGF)"/>
            <person name="Walter F."/>
            <person name="Albersmeier A."/>
            <person name="Kalinowski J."/>
            <person name="Ruckert C."/>
        </authorList>
    </citation>
    <scope>NUCLEOTIDE SEQUENCE</scope>
    <source>
        <strain evidence="2">CGMCC 1.8984</strain>
    </source>
</reference>
<sequence>MRRNRSPFSRVAPPCSSKAEALVEAAGGDEPVDEVLRHPLVRLMVHGVALEGLGAQHPQFVRLARELDEVAVDVRAGLRRVADAGEEAVQGVSELVEERLGLRPVGCRGRTRPAPRSLLREVGLVAGDVARRGRDEPGEQGPRPRRVSRRSPRP</sequence>
<dbReference type="AlphaFoldDB" id="A0A917PFF7"/>
<protein>
    <submittedName>
        <fullName evidence="2">Uncharacterized protein</fullName>
    </submittedName>
</protein>
<proteinExistence type="predicted"/>
<keyword evidence="3" id="KW-1185">Reference proteome</keyword>
<evidence type="ECO:0000256" key="1">
    <source>
        <dbReference type="SAM" id="MobiDB-lite"/>
    </source>
</evidence>
<organism evidence="2 3">
    <name type="scientific">Agromyces bauzanensis</name>
    <dbReference type="NCBI Taxonomy" id="1308924"/>
    <lineage>
        <taxon>Bacteria</taxon>
        <taxon>Bacillati</taxon>
        <taxon>Actinomycetota</taxon>
        <taxon>Actinomycetes</taxon>
        <taxon>Micrococcales</taxon>
        <taxon>Microbacteriaceae</taxon>
        <taxon>Agromyces</taxon>
    </lineage>
</organism>